<dbReference type="InterPro" id="IPR019775">
    <property type="entry name" value="WD40_repeat_CS"/>
</dbReference>
<evidence type="ECO:0000256" key="4">
    <source>
        <dbReference type="SAM" id="Coils"/>
    </source>
</evidence>
<evidence type="ECO:0000256" key="3">
    <source>
        <dbReference type="PROSITE-ProRule" id="PRU00221"/>
    </source>
</evidence>
<feature type="transmembrane region" description="Helical" evidence="6">
    <location>
        <begin position="980"/>
        <end position="998"/>
    </location>
</feature>
<organism evidence="7 8">
    <name type="scientific">Blepharisma stoltei</name>
    <dbReference type="NCBI Taxonomy" id="1481888"/>
    <lineage>
        <taxon>Eukaryota</taxon>
        <taxon>Sar</taxon>
        <taxon>Alveolata</taxon>
        <taxon>Ciliophora</taxon>
        <taxon>Postciliodesmatophora</taxon>
        <taxon>Heterotrichea</taxon>
        <taxon>Heterotrichida</taxon>
        <taxon>Blepharismidae</taxon>
        <taxon>Blepharisma</taxon>
    </lineage>
</organism>
<dbReference type="PROSITE" id="PS00678">
    <property type="entry name" value="WD_REPEATS_1"/>
    <property type="match status" value="2"/>
</dbReference>
<keyword evidence="8" id="KW-1185">Reference proteome</keyword>
<feature type="region of interest" description="Disordered" evidence="5">
    <location>
        <begin position="1"/>
        <end position="22"/>
    </location>
</feature>
<protein>
    <recommendedName>
        <fullName evidence="9">Ion transport domain-containing protein</fullName>
    </recommendedName>
</protein>
<sequence length="1264" mass="144238">MSAHNATSNSCSSSSEFEPPPSHEDLDLKFNMKSLLDDIKAEQYLEPRTYVLGKEAVSVTFSRNMNYIIGALKSGNLWIYDKKEETDYILTYNSNYVGKIRCTQLSDDGKLLFGGTSQGFIKIWNLENNKIDPVDINLHNGPITSISSSYNGLHYFIGHRSGIISLWNLTEYKFSSEINEHQDAINCLLITHNKKYLISAGKDREIKVWNTKDLALNAVLDDHEEPIYCLEMSQDDKLLFSGGEDRTIIVWNFPAKSQKFRLNGHVSRILSLKLTSDCQFLFSSGLDKSIRVWNIQSTSVIEPALLAGNEINVKGLALAQDNSVIVSASKVGVRIWKLNQTYVDENENNFHGSKILSISQVEKKHAESVFADEIIRWRLSSHKKGISFNIQKNALCSAHSLENNEIALGYSNGHIVIYSYIGKDYELKERIEAQDSPISSIIFNSKFLVSGSQSGNIVFSRFDSSSRIVLSLHKASITSLVLYNNDSMILSGSEDKKLCCWDIISGSGTLFPVIHKDRILSLAITNDEIYAVTGSADNNVILWNLNERKEVVTLTGHSMDVNSVMTYGNKFIISGGLDKLVCIWSIKDQILLSNIHVESSITCMAFSRLKKEIFIGGIDGKIYSINNPLNTQTPMHVCPYKYSILFLLFIKSALDKKVEFFDGYWKDYVFYPMRTSILNIFCHEKNASLLLEAIKSGAKYFDNSNSEHPLLIAHHKRNRQCTEFLIKNLPKHLLINSPQIYLYIEPMLKKLNKTSVESLAIVYEQAYTQVTGKHLPEWGIIKGKSPILMKTLTNEIDPANFVTSKAMLTAQKQKGKKIDIIIWDKEDDEFQWDEQDIAFFLSKVKIPLSLGNKTSITFLRSLVMCKNEEIFTTNLIKGMIEYKWRRAVWIIFLQFILYLINIVLQLLLVFQSSVNGYFQVALFIANTFFMFREALLFTASIRYYIRIFWNALEIVKIVVIYTYLGVAYWSDDDYAKNRVLLPLSIMITWIRGFGYFRIFKKTRVLMRLIFEVIKDMGPFTLVIITSSVVFGIIFYDVELLPNFGDNLAKAYVVAYGEFNLDANYTGWQDLMYVLASLLNTLVLLSLIISLMGDTYDRVSGGIDIAETKEFAMLILESETLLFWKRNNKAPLAYLQECSLEREAGEGDQWKGKINVIRRQVKVTENCCDEALKDISSFNKFFQEFPKLIGAKMAKLIKKNSLENNEDMAKDEEYFMVALARIQKKFEELEEAKNNISVIKKDMGELKTKVTRIVSRSNTHDGENE</sequence>
<dbReference type="SUPFAM" id="SSF50978">
    <property type="entry name" value="WD40 repeat-like"/>
    <property type="match status" value="2"/>
</dbReference>
<comment type="caution">
    <text evidence="7">The sequence shown here is derived from an EMBL/GenBank/DDBJ whole genome shotgun (WGS) entry which is preliminary data.</text>
</comment>
<dbReference type="EMBL" id="CAJZBQ010000035">
    <property type="protein sequence ID" value="CAG9323733.1"/>
    <property type="molecule type" value="Genomic_DNA"/>
</dbReference>
<feature type="repeat" description="WD" evidence="3">
    <location>
        <begin position="554"/>
        <end position="594"/>
    </location>
</feature>
<dbReference type="Gene3D" id="2.130.10.10">
    <property type="entry name" value="YVTN repeat-like/Quinoprotein amine dehydrogenase"/>
    <property type="match status" value="3"/>
</dbReference>
<feature type="repeat" description="WD" evidence="3">
    <location>
        <begin position="262"/>
        <end position="303"/>
    </location>
</feature>
<reference evidence="7" key="1">
    <citation type="submission" date="2021-09" db="EMBL/GenBank/DDBJ databases">
        <authorList>
            <consortium name="AG Swart"/>
            <person name="Singh M."/>
            <person name="Singh A."/>
            <person name="Seah K."/>
            <person name="Emmerich C."/>
        </authorList>
    </citation>
    <scope>NUCLEOTIDE SEQUENCE</scope>
    <source>
        <strain evidence="7">ATCC30299</strain>
    </source>
</reference>
<keyword evidence="1 3" id="KW-0853">WD repeat</keyword>
<keyword evidence="4" id="KW-0175">Coiled coil</keyword>
<feature type="transmembrane region" description="Helical" evidence="6">
    <location>
        <begin position="887"/>
        <end position="910"/>
    </location>
</feature>
<feature type="repeat" description="WD" evidence="3">
    <location>
        <begin position="515"/>
        <end position="553"/>
    </location>
</feature>
<evidence type="ECO:0008006" key="9">
    <source>
        <dbReference type="Google" id="ProtNLM"/>
    </source>
</evidence>
<keyword evidence="6" id="KW-0812">Transmembrane</keyword>
<feature type="repeat" description="WD" evidence="3">
    <location>
        <begin position="220"/>
        <end position="252"/>
    </location>
</feature>
<dbReference type="PROSITE" id="PS50082">
    <property type="entry name" value="WD_REPEATS_2"/>
    <property type="match status" value="7"/>
</dbReference>
<dbReference type="AlphaFoldDB" id="A0AAU9JDA2"/>
<feature type="coiled-coil region" evidence="4">
    <location>
        <begin position="1218"/>
        <end position="1248"/>
    </location>
</feature>
<dbReference type="PANTHER" id="PTHR19848">
    <property type="entry name" value="WD40 REPEAT PROTEIN"/>
    <property type="match status" value="1"/>
</dbReference>
<evidence type="ECO:0000313" key="7">
    <source>
        <dbReference type="EMBL" id="CAG9323733.1"/>
    </source>
</evidence>
<feature type="transmembrane region" description="Helical" evidence="6">
    <location>
        <begin position="1019"/>
        <end position="1037"/>
    </location>
</feature>
<dbReference type="Proteomes" id="UP001162131">
    <property type="component" value="Unassembled WGS sequence"/>
</dbReference>
<evidence type="ECO:0000256" key="2">
    <source>
        <dbReference type="ARBA" id="ARBA00022737"/>
    </source>
</evidence>
<dbReference type="InterPro" id="IPR036322">
    <property type="entry name" value="WD40_repeat_dom_sf"/>
</dbReference>
<dbReference type="InterPro" id="IPR015943">
    <property type="entry name" value="WD40/YVTN_repeat-like_dom_sf"/>
</dbReference>
<feature type="transmembrane region" description="Helical" evidence="6">
    <location>
        <begin position="1070"/>
        <end position="1090"/>
    </location>
</feature>
<dbReference type="CDD" id="cd00200">
    <property type="entry name" value="WD40"/>
    <property type="match status" value="2"/>
</dbReference>
<feature type="repeat" description="WD" evidence="3">
    <location>
        <begin position="470"/>
        <end position="511"/>
    </location>
</feature>
<evidence type="ECO:0000256" key="1">
    <source>
        <dbReference type="ARBA" id="ARBA00022574"/>
    </source>
</evidence>
<evidence type="ECO:0000256" key="5">
    <source>
        <dbReference type="SAM" id="MobiDB-lite"/>
    </source>
</evidence>
<dbReference type="PROSITE" id="PS50294">
    <property type="entry name" value="WD_REPEATS_REGION"/>
    <property type="match status" value="5"/>
</dbReference>
<keyword evidence="2" id="KW-0677">Repeat</keyword>
<proteinExistence type="predicted"/>
<dbReference type="InterPro" id="IPR001680">
    <property type="entry name" value="WD40_rpt"/>
</dbReference>
<feature type="repeat" description="WD" evidence="3">
    <location>
        <begin position="93"/>
        <end position="134"/>
    </location>
</feature>
<name>A0AAU9JDA2_9CILI</name>
<dbReference type="PANTHER" id="PTHR19848:SF8">
    <property type="entry name" value="F-BOX AND WD REPEAT DOMAIN CONTAINING 7"/>
    <property type="match status" value="1"/>
</dbReference>
<evidence type="ECO:0000256" key="6">
    <source>
        <dbReference type="SAM" id="Phobius"/>
    </source>
</evidence>
<keyword evidence="6" id="KW-0472">Membrane</keyword>
<dbReference type="SMART" id="SM00320">
    <property type="entry name" value="WD40"/>
    <property type="match status" value="12"/>
</dbReference>
<feature type="repeat" description="WD" evidence="3">
    <location>
        <begin position="178"/>
        <end position="210"/>
    </location>
</feature>
<gene>
    <name evidence="7" type="ORF">BSTOLATCC_MIC34773</name>
</gene>
<dbReference type="Pfam" id="PF00400">
    <property type="entry name" value="WD40"/>
    <property type="match status" value="6"/>
</dbReference>
<accession>A0AAU9JDA2</accession>
<evidence type="ECO:0000313" key="8">
    <source>
        <dbReference type="Proteomes" id="UP001162131"/>
    </source>
</evidence>
<keyword evidence="6" id="KW-1133">Transmembrane helix</keyword>
<feature type="compositionally biased region" description="Low complexity" evidence="5">
    <location>
        <begin position="8"/>
        <end position="17"/>
    </location>
</feature>
<feature type="transmembrane region" description="Helical" evidence="6">
    <location>
        <begin position="947"/>
        <end position="968"/>
    </location>
</feature>